<dbReference type="InterPro" id="IPR050900">
    <property type="entry name" value="Transposase_IS3/IS150/IS904"/>
</dbReference>
<dbReference type="GO" id="GO:0003676">
    <property type="term" value="F:nucleic acid binding"/>
    <property type="evidence" value="ECO:0007669"/>
    <property type="project" value="InterPro"/>
</dbReference>
<dbReference type="InterPro" id="IPR012337">
    <property type="entry name" value="RNaseH-like_sf"/>
</dbReference>
<dbReference type="PROSITE" id="PS50994">
    <property type="entry name" value="INTEGRASE"/>
    <property type="match status" value="1"/>
</dbReference>
<proteinExistence type="predicted"/>
<feature type="domain" description="Integrase catalytic" evidence="1">
    <location>
        <begin position="1"/>
        <end position="99"/>
    </location>
</feature>
<accession>A0A1B7KSZ9</accession>
<protein>
    <recommendedName>
        <fullName evidence="1">Integrase catalytic domain-containing protein</fullName>
    </recommendedName>
</protein>
<evidence type="ECO:0000313" key="2">
    <source>
        <dbReference type="EMBL" id="OAT73184.1"/>
    </source>
</evidence>
<dbReference type="Pfam" id="PF00665">
    <property type="entry name" value="rve"/>
    <property type="match status" value="1"/>
</dbReference>
<dbReference type="Proteomes" id="UP000078290">
    <property type="component" value="Unassembled WGS sequence"/>
</dbReference>
<dbReference type="InterPro" id="IPR001584">
    <property type="entry name" value="Integrase_cat-core"/>
</dbReference>
<reference evidence="3" key="1">
    <citation type="submission" date="2016-05" db="EMBL/GenBank/DDBJ databases">
        <authorList>
            <person name="Wang W."/>
            <person name="Zhu L."/>
        </authorList>
    </citation>
    <scope>NUCLEOTIDE SEQUENCE [LARGE SCALE GENOMIC DNA]</scope>
    <source>
        <strain evidence="3">W-2</strain>
    </source>
</reference>
<dbReference type="GO" id="GO:0015074">
    <property type="term" value="P:DNA integration"/>
    <property type="evidence" value="ECO:0007669"/>
    <property type="project" value="InterPro"/>
</dbReference>
<sequence>MDIITYLVLRCFDLYNNEIIAYQISDRQDVQLLLKTLETAVKKRQLKQALLYSDQGAVYTSYALQHLAKEKGITTSMPRKGKCRDNAVIESFHSLLKAETFYSQEKQNLKLSVVKQWFRITSIIIIKFEFRQHEMTYLLWSSGNRQQRCFLGWSVQLRFRGFSINVSLIYFSTSHSFSI</sequence>
<dbReference type="InterPro" id="IPR036397">
    <property type="entry name" value="RNaseH_sf"/>
</dbReference>
<organism evidence="2 3">
    <name type="scientific">Parageobacillus thermoglucosidasius</name>
    <name type="common">Geobacillus thermoglucosidasius</name>
    <dbReference type="NCBI Taxonomy" id="1426"/>
    <lineage>
        <taxon>Bacteria</taxon>
        <taxon>Bacillati</taxon>
        <taxon>Bacillota</taxon>
        <taxon>Bacilli</taxon>
        <taxon>Bacillales</taxon>
        <taxon>Anoxybacillaceae</taxon>
        <taxon>Parageobacillus</taxon>
    </lineage>
</organism>
<dbReference type="SUPFAM" id="SSF53098">
    <property type="entry name" value="Ribonuclease H-like"/>
    <property type="match status" value="1"/>
</dbReference>
<dbReference type="EMBL" id="LXMA01000012">
    <property type="protein sequence ID" value="OAT73184.1"/>
    <property type="molecule type" value="Genomic_DNA"/>
</dbReference>
<gene>
    <name evidence="2" type="ORF">A7K69_04155</name>
</gene>
<evidence type="ECO:0000313" key="3">
    <source>
        <dbReference type="Proteomes" id="UP000078290"/>
    </source>
</evidence>
<dbReference type="PANTHER" id="PTHR46889:SF4">
    <property type="entry name" value="TRANSPOSASE INSO FOR INSERTION SEQUENCE ELEMENT IS911B-RELATED"/>
    <property type="match status" value="1"/>
</dbReference>
<name>A0A1B7KSZ9_PARTM</name>
<dbReference type="PANTHER" id="PTHR46889">
    <property type="entry name" value="TRANSPOSASE INSF FOR INSERTION SEQUENCE IS3B-RELATED"/>
    <property type="match status" value="1"/>
</dbReference>
<dbReference type="Gene3D" id="3.30.420.10">
    <property type="entry name" value="Ribonuclease H-like superfamily/Ribonuclease H"/>
    <property type="match status" value="1"/>
</dbReference>
<dbReference type="OrthoDB" id="9781005at2"/>
<dbReference type="AlphaFoldDB" id="A0A1B7KSZ9"/>
<evidence type="ECO:0000259" key="1">
    <source>
        <dbReference type="PROSITE" id="PS50994"/>
    </source>
</evidence>
<comment type="caution">
    <text evidence="2">The sequence shown here is derived from an EMBL/GenBank/DDBJ whole genome shotgun (WGS) entry which is preliminary data.</text>
</comment>